<name>A0A7Y9K0E3_9CELL</name>
<dbReference type="EMBL" id="JACCBK010000001">
    <property type="protein sequence ID" value="NYD87200.1"/>
    <property type="molecule type" value="Genomic_DNA"/>
</dbReference>
<keyword evidence="5" id="KW-1185">Reference proteome</keyword>
<feature type="region of interest" description="Disordered" evidence="1">
    <location>
        <begin position="211"/>
        <end position="233"/>
    </location>
</feature>
<evidence type="ECO:0008006" key="6">
    <source>
        <dbReference type="Google" id="ProtNLM"/>
    </source>
</evidence>
<dbReference type="Proteomes" id="UP000618382">
    <property type="component" value="Unassembled WGS sequence"/>
</dbReference>
<evidence type="ECO:0000256" key="1">
    <source>
        <dbReference type="SAM" id="MobiDB-lite"/>
    </source>
</evidence>
<evidence type="ECO:0000313" key="2">
    <source>
        <dbReference type="EMBL" id="GIG33980.1"/>
    </source>
</evidence>
<accession>A0A7Y9K0E3</accession>
<dbReference type="Proteomes" id="UP000577956">
    <property type="component" value="Unassembled WGS sequence"/>
</dbReference>
<evidence type="ECO:0000313" key="5">
    <source>
        <dbReference type="Proteomes" id="UP000618382"/>
    </source>
</evidence>
<sequence length="457" mass="50455">MRAITRARFEGLAAYTRRAAMAVMAVMADELAWFSSQDESVIAALIRDTDGEYSAHLLMRDLDEKYRWIGATGYHAAPEGAVIELRSRIARAAADADEFRVQGDETKRPVDFFTPLTDRERLHPNFVRLREELGFVAARRLITSMMRWYDDVDGNFVEQFQTSGFDQRVWELYLFAALTEAGYDVERPKPAPDSLATGPRGRFALEAVTVNPSIGPDGKATPSPRLEPDHDPESYRRDYLPLKYAGPLTAKLKKKYWERPEVSDVPLTVAIQDFHDTMSMTYTGSALSTYLYGIQHDTRTGADGTREVVATKVEFHMKGKTPIPSGFFFLPDAENVSAVIFNASATLSKFNRLGVIAGFGSDDVTLVVKGLMIDPDEDATAPLPFAAVVGPHYEERWLDGAIVFHNPRALRPLDPATLPGTAQHFLQADGTILTLAPAGQVIGSVTSVLAFGGSEED</sequence>
<reference evidence="3 4" key="1">
    <citation type="submission" date="2020-07" db="EMBL/GenBank/DDBJ databases">
        <title>Sequencing the genomes of 1000 actinobacteria strains.</title>
        <authorList>
            <person name="Klenk H.-P."/>
        </authorList>
    </citation>
    <scope>NUCLEOTIDE SEQUENCE [LARGE SCALE GENOMIC DNA]</scope>
    <source>
        <strain evidence="3 4">DSM 24482</strain>
    </source>
</reference>
<dbReference type="EMBL" id="BONN01000011">
    <property type="protein sequence ID" value="GIG33980.1"/>
    <property type="molecule type" value="Genomic_DNA"/>
</dbReference>
<proteinExistence type="predicted"/>
<dbReference type="AlphaFoldDB" id="A0A7Y9K0E3"/>
<dbReference type="RefSeq" id="WP_140459646.1">
    <property type="nucleotide sequence ID" value="NZ_BAABFI010000009.1"/>
</dbReference>
<protein>
    <recommendedName>
        <fullName evidence="6">Glycosaminoglycan attachment site</fullName>
    </recommendedName>
</protein>
<organism evidence="3 4">
    <name type="scientific">Cellulomonas oligotrophica</name>
    <dbReference type="NCBI Taxonomy" id="931536"/>
    <lineage>
        <taxon>Bacteria</taxon>
        <taxon>Bacillati</taxon>
        <taxon>Actinomycetota</taxon>
        <taxon>Actinomycetes</taxon>
        <taxon>Micrococcales</taxon>
        <taxon>Cellulomonadaceae</taxon>
        <taxon>Cellulomonas</taxon>
    </lineage>
</organism>
<comment type="caution">
    <text evidence="3">The sequence shown here is derived from an EMBL/GenBank/DDBJ whole genome shotgun (WGS) entry which is preliminary data.</text>
</comment>
<evidence type="ECO:0000313" key="4">
    <source>
        <dbReference type="Proteomes" id="UP000577956"/>
    </source>
</evidence>
<reference evidence="2 5" key="2">
    <citation type="submission" date="2021-01" db="EMBL/GenBank/DDBJ databases">
        <title>Whole genome shotgun sequence of Cellulomonas oligotrophica NBRC 109435.</title>
        <authorList>
            <person name="Komaki H."/>
            <person name="Tamura T."/>
        </authorList>
    </citation>
    <scope>NUCLEOTIDE SEQUENCE [LARGE SCALE GENOMIC DNA]</scope>
    <source>
        <strain evidence="2 5">NBRC 109435</strain>
    </source>
</reference>
<evidence type="ECO:0000313" key="3">
    <source>
        <dbReference type="EMBL" id="NYD87200.1"/>
    </source>
</evidence>
<gene>
    <name evidence="3" type="ORF">BKA21_002749</name>
    <name evidence="2" type="ORF">Col01nite_31390</name>
</gene>